<dbReference type="InterPro" id="IPR021508">
    <property type="entry name" value="Gp17-like"/>
</dbReference>
<dbReference type="InParanoid" id="A0A4R2PQ78"/>
<keyword evidence="3" id="KW-1185">Reference proteome</keyword>
<name>A0A4R2PQ78_RHOSA</name>
<proteinExistence type="predicted"/>
<accession>A0A4R2PQ78</accession>
<reference evidence="2 3" key="1">
    <citation type="submission" date="2019-03" db="EMBL/GenBank/DDBJ databases">
        <title>Genomic Encyclopedia of Type Strains, Phase IV (KMG-IV): sequencing the most valuable type-strain genomes for metagenomic binning, comparative biology and taxonomic classification.</title>
        <authorList>
            <person name="Goeker M."/>
        </authorList>
    </citation>
    <scope>NUCLEOTIDE SEQUENCE [LARGE SCALE GENOMIC DNA]</scope>
    <source>
        <strain evidence="2 3">DSM 2132</strain>
    </source>
</reference>
<gene>
    <name evidence="2" type="ORF">EV659_102329</name>
</gene>
<protein>
    <submittedName>
        <fullName evidence="2">Uncharacterized protein DUF3168</fullName>
    </submittedName>
</protein>
<dbReference type="Proteomes" id="UP000295399">
    <property type="component" value="Unassembled WGS sequence"/>
</dbReference>
<dbReference type="AlphaFoldDB" id="A0A4R2PQ78"/>
<dbReference type="InterPro" id="IPR053745">
    <property type="entry name" value="Viral_Tail_Comp_sf"/>
</dbReference>
<feature type="region of interest" description="Disordered" evidence="1">
    <location>
        <begin position="38"/>
        <end position="60"/>
    </location>
</feature>
<dbReference type="Gene3D" id="3.30.2000.30">
    <property type="match status" value="1"/>
</dbReference>
<sequence>MWKDVGKPLTRAVVARLAQSAELVGLVGGAERIGPMRVDGAGDGAASAGHDGHDGHDGRRCADGPEALAVAEMSQTWSAPDLGSVRVAVRGVRRWHSATFDGQEHDVRISGRARSAAEVEALRRTVIAVLHDCDLPLPGQALIDMRFERAETRDPVGGAYAWSVDFFALTVND</sequence>
<organism evidence="2 3">
    <name type="scientific">Rhodothalassium salexigens DSM 2132</name>
    <dbReference type="NCBI Taxonomy" id="1188247"/>
    <lineage>
        <taxon>Bacteria</taxon>
        <taxon>Pseudomonadati</taxon>
        <taxon>Pseudomonadota</taxon>
        <taxon>Alphaproteobacteria</taxon>
        <taxon>Rhodothalassiales</taxon>
        <taxon>Rhodothalassiaceae</taxon>
        <taxon>Rhodothalassium</taxon>
    </lineage>
</organism>
<evidence type="ECO:0000313" key="2">
    <source>
        <dbReference type="EMBL" id="TCP37920.1"/>
    </source>
</evidence>
<dbReference type="Pfam" id="PF11367">
    <property type="entry name" value="Tail_completion_gp17"/>
    <property type="match status" value="1"/>
</dbReference>
<evidence type="ECO:0000256" key="1">
    <source>
        <dbReference type="SAM" id="MobiDB-lite"/>
    </source>
</evidence>
<dbReference type="RefSeq" id="WP_165878713.1">
    <property type="nucleotide sequence ID" value="NZ_JACIGF010000002.1"/>
</dbReference>
<evidence type="ECO:0000313" key="3">
    <source>
        <dbReference type="Proteomes" id="UP000295399"/>
    </source>
</evidence>
<comment type="caution">
    <text evidence="2">The sequence shown here is derived from an EMBL/GenBank/DDBJ whole genome shotgun (WGS) entry which is preliminary data.</text>
</comment>
<feature type="compositionally biased region" description="Basic and acidic residues" evidence="1">
    <location>
        <begin position="50"/>
        <end position="60"/>
    </location>
</feature>
<dbReference type="EMBL" id="SLXO01000002">
    <property type="protein sequence ID" value="TCP37920.1"/>
    <property type="molecule type" value="Genomic_DNA"/>
</dbReference>